<dbReference type="PANTHER" id="PTHR21738:SF0">
    <property type="entry name" value="RIBOSOMAL RNA PROCESSING PROTEIN 36 HOMOLOG"/>
    <property type="match status" value="1"/>
</dbReference>
<comment type="function">
    <text evidence="6">Component of the 90S pre-ribosome involved in the maturation of rRNAs. Required for early cleavages of the pre-RNAs in the 40S ribosomal subunit maturation pathway.</text>
</comment>
<evidence type="ECO:0000256" key="5">
    <source>
        <dbReference type="ARBA" id="ARBA00023242"/>
    </source>
</evidence>
<accession>A0A1D1ZHB8</accession>
<evidence type="ECO:0000256" key="6">
    <source>
        <dbReference type="RuleBase" id="RU368027"/>
    </source>
</evidence>
<gene>
    <name evidence="8" type="primary">v1g245966_2</name>
    <name evidence="8" type="ORF">g.51097</name>
</gene>
<dbReference type="AlphaFoldDB" id="A0A1D1ZHB8"/>
<dbReference type="InterPro" id="IPR009292">
    <property type="entry name" value="RRP36"/>
</dbReference>
<comment type="similarity">
    <text evidence="2 6">Belongs to the RRP36 family.</text>
</comment>
<evidence type="ECO:0000313" key="8">
    <source>
        <dbReference type="EMBL" id="JAT66390.1"/>
    </source>
</evidence>
<name>A0A1D1ZHB8_9ARAE</name>
<comment type="subcellular location">
    <subcellularLocation>
        <location evidence="1 6">Nucleus</location>
        <location evidence="1 6">Nucleolus</location>
    </subcellularLocation>
</comment>
<feature type="region of interest" description="Disordered" evidence="7">
    <location>
        <begin position="47"/>
        <end position="79"/>
    </location>
</feature>
<keyword evidence="3 6" id="KW-0690">Ribosome biogenesis</keyword>
<comment type="subunit">
    <text evidence="6">Associates with 90S and pre-40S pre-ribosomal particles.</text>
</comment>
<dbReference type="GO" id="GO:0030686">
    <property type="term" value="C:90S preribosome"/>
    <property type="evidence" value="ECO:0007669"/>
    <property type="project" value="TreeGrafter"/>
</dbReference>
<dbReference type="PANTHER" id="PTHR21738">
    <property type="entry name" value="RIBOSOMAL RNA PROCESSING PROTEIN 36 HOMOLOG"/>
    <property type="match status" value="1"/>
</dbReference>
<evidence type="ECO:0000256" key="7">
    <source>
        <dbReference type="SAM" id="MobiDB-lite"/>
    </source>
</evidence>
<feature type="region of interest" description="Disordered" evidence="7">
    <location>
        <begin position="1"/>
        <end position="29"/>
    </location>
</feature>
<reference evidence="8" key="1">
    <citation type="submission" date="2015-07" db="EMBL/GenBank/DDBJ databases">
        <title>Transcriptome Assembly of Anthurium amnicola.</title>
        <authorList>
            <person name="Suzuki J."/>
        </authorList>
    </citation>
    <scope>NUCLEOTIDE SEQUENCE</scope>
</reference>
<evidence type="ECO:0000256" key="4">
    <source>
        <dbReference type="ARBA" id="ARBA00022552"/>
    </source>
</evidence>
<feature type="compositionally biased region" description="Basic and acidic residues" evidence="7">
    <location>
        <begin position="225"/>
        <end position="241"/>
    </location>
</feature>
<evidence type="ECO:0000256" key="3">
    <source>
        <dbReference type="ARBA" id="ARBA00022517"/>
    </source>
</evidence>
<keyword evidence="5 6" id="KW-0539">Nucleus</keyword>
<proteinExistence type="inferred from homology"/>
<sequence length="241" mass="27758">MAAKRGRDPDGAYAEAAEGEYSSEEEEELERELAEIPFGELLMARADGSRVPLQKRPRKANKLGRANKNRPMEMSSKVPVGRFRELIQAPKKVVRDPRFESLCGSLDGDGFKKRYSFLYDVELPTEKEKLQTMVKKSKDPQVIEELKQNISWIDKQLKSGSSKNADAEILVEHKKKEREAAKRGKQPFYLKKSKIREHRLLQKYNELKASGKLEAFMEKKRKKNASKDARFLPYRRADDGV</sequence>
<protein>
    <recommendedName>
        <fullName evidence="6">rRNA biogenesis protein RRP36</fullName>
    </recommendedName>
</protein>
<dbReference type="GO" id="GO:0000462">
    <property type="term" value="P:maturation of SSU-rRNA from tricistronic rRNA transcript (SSU-rRNA, 5.8S rRNA, LSU-rRNA)"/>
    <property type="evidence" value="ECO:0007669"/>
    <property type="project" value="TreeGrafter"/>
</dbReference>
<evidence type="ECO:0000256" key="2">
    <source>
        <dbReference type="ARBA" id="ARBA00009418"/>
    </source>
</evidence>
<feature type="compositionally biased region" description="Basic residues" evidence="7">
    <location>
        <begin position="53"/>
        <end position="68"/>
    </location>
</feature>
<feature type="region of interest" description="Disordered" evidence="7">
    <location>
        <begin position="219"/>
        <end position="241"/>
    </location>
</feature>
<feature type="compositionally biased region" description="Basic and acidic residues" evidence="7">
    <location>
        <begin position="1"/>
        <end position="10"/>
    </location>
</feature>
<feature type="compositionally biased region" description="Acidic residues" evidence="7">
    <location>
        <begin position="17"/>
        <end position="29"/>
    </location>
</feature>
<keyword evidence="6" id="KW-0687">Ribonucleoprotein</keyword>
<organism evidence="8">
    <name type="scientific">Anthurium amnicola</name>
    <dbReference type="NCBI Taxonomy" id="1678845"/>
    <lineage>
        <taxon>Eukaryota</taxon>
        <taxon>Viridiplantae</taxon>
        <taxon>Streptophyta</taxon>
        <taxon>Embryophyta</taxon>
        <taxon>Tracheophyta</taxon>
        <taxon>Spermatophyta</taxon>
        <taxon>Magnoliopsida</taxon>
        <taxon>Liliopsida</taxon>
        <taxon>Araceae</taxon>
        <taxon>Pothoideae</taxon>
        <taxon>Potheae</taxon>
        <taxon>Anthurium</taxon>
    </lineage>
</organism>
<evidence type="ECO:0000256" key="1">
    <source>
        <dbReference type="ARBA" id="ARBA00004604"/>
    </source>
</evidence>
<dbReference type="EMBL" id="GDJX01001546">
    <property type="protein sequence ID" value="JAT66390.1"/>
    <property type="molecule type" value="Transcribed_RNA"/>
</dbReference>
<keyword evidence="4 6" id="KW-0698">rRNA processing</keyword>
<dbReference type="GO" id="GO:0005730">
    <property type="term" value="C:nucleolus"/>
    <property type="evidence" value="ECO:0007669"/>
    <property type="project" value="UniProtKB-SubCell"/>
</dbReference>
<dbReference type="Pfam" id="PF06102">
    <property type="entry name" value="RRP36"/>
    <property type="match status" value="1"/>
</dbReference>